<protein>
    <recommendedName>
        <fullName evidence="3 11">Chorismate synthase</fullName>
        <shortName evidence="11">CS</shortName>
        <ecNumber evidence="3 11">4.2.3.5</ecNumber>
    </recommendedName>
    <alternativeName>
        <fullName evidence="11">5-enolpyruvylshikimate-3-phosphate phospholyase</fullName>
    </alternativeName>
</protein>
<feature type="binding site" evidence="11">
    <location>
        <position position="42"/>
    </location>
    <ligand>
        <name>NADP(+)</name>
        <dbReference type="ChEBI" id="CHEBI:58349"/>
    </ligand>
</feature>
<evidence type="ECO:0000256" key="10">
    <source>
        <dbReference type="ARBA" id="ARBA00023239"/>
    </source>
</evidence>
<dbReference type="GO" id="GO:0008652">
    <property type="term" value="P:amino acid biosynthetic process"/>
    <property type="evidence" value="ECO:0007669"/>
    <property type="project" value="UniProtKB-KW"/>
</dbReference>
<dbReference type="PANTHER" id="PTHR21085:SF0">
    <property type="entry name" value="CHORISMATE SYNTHASE"/>
    <property type="match status" value="1"/>
</dbReference>
<evidence type="ECO:0000256" key="9">
    <source>
        <dbReference type="ARBA" id="ARBA00023141"/>
    </source>
</evidence>
<evidence type="ECO:0000256" key="8">
    <source>
        <dbReference type="ARBA" id="ARBA00022857"/>
    </source>
</evidence>
<evidence type="ECO:0000256" key="2">
    <source>
        <dbReference type="ARBA" id="ARBA00008014"/>
    </source>
</evidence>
<keyword evidence="10 11" id="KW-0456">Lyase</keyword>
<comment type="function">
    <text evidence="11">Catalyzes the anti-1,4-elimination of the C-3 phosphate and the C-6 proR hydrogen from 5-enolpyruvylshikimate-3-phosphate (EPSP) to yield chorismate, which is the branch point compound that serves as the starting substrate for the three terminal pathways of aromatic amino acid biosynthesis. This reaction introduces a second double bond into the aromatic ring system.</text>
</comment>
<dbReference type="EMBL" id="BMHA01000008">
    <property type="protein sequence ID" value="GGI07375.1"/>
    <property type="molecule type" value="Genomic_DNA"/>
</dbReference>
<dbReference type="PIRSF" id="PIRSF001456">
    <property type="entry name" value="Chorismate_synth"/>
    <property type="match status" value="1"/>
</dbReference>
<dbReference type="SUPFAM" id="SSF103263">
    <property type="entry name" value="Chorismate synthase, AroC"/>
    <property type="match status" value="1"/>
</dbReference>
<dbReference type="UniPathway" id="UPA00053">
    <property type="reaction ID" value="UER00090"/>
</dbReference>
<dbReference type="RefSeq" id="WP_130649914.1">
    <property type="nucleotide sequence ID" value="NZ_BMHA01000008.1"/>
</dbReference>
<keyword evidence="4 11" id="KW-0028">Amino-acid biosynthesis</keyword>
<dbReference type="AlphaFoldDB" id="A0A8J3AFH6"/>
<feature type="binding site" evidence="11">
    <location>
        <begin position="259"/>
        <end position="260"/>
    </location>
    <ligand>
        <name>FMN</name>
        <dbReference type="ChEBI" id="CHEBI:58210"/>
    </ligand>
</feature>
<feature type="binding site" evidence="11">
    <location>
        <position position="48"/>
    </location>
    <ligand>
        <name>NADP(+)</name>
        <dbReference type="ChEBI" id="CHEBI:58349"/>
    </ligand>
</feature>
<evidence type="ECO:0000256" key="5">
    <source>
        <dbReference type="ARBA" id="ARBA00022630"/>
    </source>
</evidence>
<comment type="catalytic activity">
    <reaction evidence="11 12">
        <text>5-O-(1-carboxyvinyl)-3-phosphoshikimate = chorismate + phosphate</text>
        <dbReference type="Rhea" id="RHEA:21020"/>
        <dbReference type="ChEBI" id="CHEBI:29748"/>
        <dbReference type="ChEBI" id="CHEBI:43474"/>
        <dbReference type="ChEBI" id="CHEBI:57701"/>
        <dbReference type="EC" id="4.2.3.5"/>
    </reaction>
</comment>
<dbReference type="GO" id="GO:0009423">
    <property type="term" value="P:chorismate biosynthetic process"/>
    <property type="evidence" value="ECO:0007669"/>
    <property type="project" value="UniProtKB-UniRule"/>
</dbReference>
<evidence type="ECO:0000256" key="7">
    <source>
        <dbReference type="ARBA" id="ARBA00022827"/>
    </source>
</evidence>
<evidence type="ECO:0000256" key="11">
    <source>
        <dbReference type="HAMAP-Rule" id="MF_00300"/>
    </source>
</evidence>
<comment type="pathway">
    <text evidence="1 11 12">Metabolic intermediate biosynthesis; chorismate biosynthesis; chorismate from D-erythrose 4-phosphate and phosphoenolpyruvate: step 7/7.</text>
</comment>
<dbReference type="OrthoDB" id="9771806at2"/>
<comment type="cofactor">
    <cofactor evidence="11 12">
        <name>FMNH2</name>
        <dbReference type="ChEBI" id="CHEBI:57618"/>
    </cofactor>
    <text evidence="11 12">Reduced FMN (FMNH(2)).</text>
</comment>
<proteinExistence type="inferred from homology"/>
<evidence type="ECO:0000256" key="12">
    <source>
        <dbReference type="RuleBase" id="RU000605"/>
    </source>
</evidence>
<dbReference type="Gene3D" id="3.60.150.10">
    <property type="entry name" value="Chorismate synthase AroC"/>
    <property type="match status" value="1"/>
</dbReference>
<dbReference type="NCBIfam" id="NF003793">
    <property type="entry name" value="PRK05382.1"/>
    <property type="match status" value="1"/>
</dbReference>
<dbReference type="InterPro" id="IPR000453">
    <property type="entry name" value="Chorismate_synth"/>
</dbReference>
<feature type="binding site" evidence="11">
    <location>
        <position position="303"/>
    </location>
    <ligand>
        <name>FMN</name>
        <dbReference type="ChEBI" id="CHEBI:58210"/>
    </ligand>
</feature>
<keyword evidence="6 11" id="KW-0288">FMN</keyword>
<gene>
    <name evidence="11 13" type="primary">aroC</name>
    <name evidence="13" type="ORF">GCM10011354_23770</name>
</gene>
<dbReference type="InterPro" id="IPR035904">
    <property type="entry name" value="Chorismate_synth_AroC_sf"/>
</dbReference>
<dbReference type="PROSITE" id="PS00788">
    <property type="entry name" value="CHORISMATE_SYNTHASE_2"/>
    <property type="match status" value="1"/>
</dbReference>
<comment type="caution">
    <text evidence="13">The sequence shown here is derived from an EMBL/GenBank/DDBJ whole genome shotgun (WGS) entry which is preliminary data.</text>
</comment>
<keyword evidence="14" id="KW-1185">Reference proteome</keyword>
<dbReference type="HAMAP" id="MF_00300">
    <property type="entry name" value="Chorismate_synth"/>
    <property type="match status" value="1"/>
</dbReference>
<evidence type="ECO:0000313" key="13">
    <source>
        <dbReference type="EMBL" id="GGI07375.1"/>
    </source>
</evidence>
<comment type="similarity">
    <text evidence="2 11 12">Belongs to the chorismate synthase family.</text>
</comment>
<dbReference type="NCBIfam" id="TIGR00033">
    <property type="entry name" value="aroC"/>
    <property type="match status" value="1"/>
</dbReference>
<evidence type="ECO:0000256" key="6">
    <source>
        <dbReference type="ARBA" id="ARBA00022643"/>
    </source>
</evidence>
<dbReference type="PROSITE" id="PS00787">
    <property type="entry name" value="CHORISMATE_SYNTHASE_1"/>
    <property type="match status" value="1"/>
</dbReference>
<keyword evidence="9 11" id="KW-0057">Aromatic amino acid biosynthesis</keyword>
<evidence type="ECO:0000256" key="1">
    <source>
        <dbReference type="ARBA" id="ARBA00005044"/>
    </source>
</evidence>
<dbReference type="InterPro" id="IPR020541">
    <property type="entry name" value="Chorismate_synthase_CS"/>
</dbReference>
<keyword evidence="7 11" id="KW-0274">FAD</keyword>
<dbReference type="GO" id="GO:0009073">
    <property type="term" value="P:aromatic amino acid family biosynthetic process"/>
    <property type="evidence" value="ECO:0007669"/>
    <property type="project" value="UniProtKB-KW"/>
</dbReference>
<dbReference type="GO" id="GO:0010181">
    <property type="term" value="F:FMN binding"/>
    <property type="evidence" value="ECO:0007669"/>
    <property type="project" value="TreeGrafter"/>
</dbReference>
<evidence type="ECO:0000256" key="4">
    <source>
        <dbReference type="ARBA" id="ARBA00022605"/>
    </source>
</evidence>
<keyword evidence="5 11" id="KW-0285">Flavoprotein</keyword>
<feature type="binding site" evidence="11">
    <location>
        <begin position="318"/>
        <end position="322"/>
    </location>
    <ligand>
        <name>FMN</name>
        <dbReference type="ChEBI" id="CHEBI:58210"/>
    </ligand>
</feature>
<feature type="binding site" evidence="11">
    <location>
        <position position="344"/>
    </location>
    <ligand>
        <name>FMN</name>
        <dbReference type="ChEBI" id="CHEBI:58210"/>
    </ligand>
</feature>
<dbReference type="PANTHER" id="PTHR21085">
    <property type="entry name" value="CHORISMATE SYNTHASE"/>
    <property type="match status" value="1"/>
</dbReference>
<evidence type="ECO:0000313" key="14">
    <source>
        <dbReference type="Proteomes" id="UP000650511"/>
    </source>
</evidence>
<evidence type="ECO:0000256" key="3">
    <source>
        <dbReference type="ARBA" id="ARBA00013036"/>
    </source>
</evidence>
<dbReference type="CDD" id="cd07304">
    <property type="entry name" value="Chorismate_synthase"/>
    <property type="match status" value="1"/>
</dbReference>
<comment type="subunit">
    <text evidence="11">Homotetramer.</text>
</comment>
<accession>A0A8J3AFH6</accession>
<sequence>MPRLRYLTAGESHGPALVATLEGLPAGLPVSRAVLADELARRRLGHGRSPRMAFEVDEVEVFGGVRHGRTLGSPVAVVIRNTEWPKWVDAMDPEPRDDLEAIRDTGRGRRLTRPRPGHADLTAALKYGYDDVRDALERASARETAARVVVGTLAKRLLAEVGVTVVSHVVNIGGVRTADDAARPGPEDLARVDASPVRCLDPDTEAAMIARIDAAHADNDTLGGTIEVLAHGLPPGLGSHVHWDRKLDTRLAAACLSVQAMKGVEFGDGFALADRPGSQAHDEILHGPDGYARPTDRAGGIEAGMSTGQPLRLRVAMKPISSLPRPLRTVELDTHDEAVAITQRSDACAVPRAGVVLESVVAIELADALLEKTGGDTVAEVVRNLDAYLDEVAER</sequence>
<reference evidence="13" key="2">
    <citation type="submission" date="2020-09" db="EMBL/GenBank/DDBJ databases">
        <authorList>
            <person name="Sun Q."/>
            <person name="Zhou Y."/>
        </authorList>
    </citation>
    <scope>NUCLEOTIDE SEQUENCE</scope>
    <source>
        <strain evidence="13">CGMCC 1.14988</strain>
    </source>
</reference>
<dbReference type="GO" id="GO:0004107">
    <property type="term" value="F:chorismate synthase activity"/>
    <property type="evidence" value="ECO:0007669"/>
    <property type="project" value="UniProtKB-UniRule"/>
</dbReference>
<feature type="binding site" evidence="11">
    <location>
        <begin position="138"/>
        <end position="140"/>
    </location>
    <ligand>
        <name>FMN</name>
        <dbReference type="ChEBI" id="CHEBI:58210"/>
    </ligand>
</feature>
<dbReference type="FunFam" id="3.60.150.10:FF:000002">
    <property type="entry name" value="Chorismate synthase"/>
    <property type="match status" value="1"/>
</dbReference>
<dbReference type="EC" id="4.2.3.5" evidence="3 11"/>
<dbReference type="Pfam" id="PF01264">
    <property type="entry name" value="Chorismate_synt"/>
    <property type="match status" value="1"/>
</dbReference>
<dbReference type="Proteomes" id="UP000650511">
    <property type="component" value="Unassembled WGS sequence"/>
</dbReference>
<organism evidence="13 14">
    <name type="scientific">Egicoccus halophilus</name>
    <dbReference type="NCBI Taxonomy" id="1670830"/>
    <lineage>
        <taxon>Bacteria</taxon>
        <taxon>Bacillati</taxon>
        <taxon>Actinomycetota</taxon>
        <taxon>Nitriliruptoria</taxon>
        <taxon>Egicoccales</taxon>
        <taxon>Egicoccaceae</taxon>
        <taxon>Egicoccus</taxon>
    </lineage>
</organism>
<dbReference type="GO" id="GO:0005829">
    <property type="term" value="C:cytosol"/>
    <property type="evidence" value="ECO:0007669"/>
    <property type="project" value="TreeGrafter"/>
</dbReference>
<keyword evidence="8 11" id="KW-0521">NADP</keyword>
<reference evidence="13" key="1">
    <citation type="journal article" date="2014" name="Int. J. Syst. Evol. Microbiol.">
        <title>Complete genome sequence of Corynebacterium casei LMG S-19264T (=DSM 44701T), isolated from a smear-ripened cheese.</title>
        <authorList>
            <consortium name="US DOE Joint Genome Institute (JGI-PGF)"/>
            <person name="Walter F."/>
            <person name="Albersmeier A."/>
            <person name="Kalinowski J."/>
            <person name="Ruckert C."/>
        </authorList>
    </citation>
    <scope>NUCLEOTIDE SEQUENCE</scope>
    <source>
        <strain evidence="13">CGMCC 1.14988</strain>
    </source>
</reference>
<name>A0A8J3AFH6_9ACTN</name>